<keyword evidence="1" id="KW-1133">Transmembrane helix</keyword>
<feature type="transmembrane region" description="Helical" evidence="1">
    <location>
        <begin position="91"/>
        <end position="111"/>
    </location>
</feature>
<keyword evidence="1" id="KW-0472">Membrane</keyword>
<dbReference type="Proteomes" id="UP001212042">
    <property type="component" value="Unassembled WGS sequence"/>
</dbReference>
<evidence type="ECO:0000256" key="1">
    <source>
        <dbReference type="SAM" id="Phobius"/>
    </source>
</evidence>
<dbReference type="EMBL" id="JAQJZJ010000003">
    <property type="protein sequence ID" value="MDA7086405.1"/>
    <property type="molecule type" value="Genomic_DNA"/>
</dbReference>
<reference evidence="2 3" key="1">
    <citation type="submission" date="2023-01" db="EMBL/GenBank/DDBJ databases">
        <title>Pseudomonas SA3-5T sp. nov., isolated from tidal flat sediment.</title>
        <authorList>
            <person name="Kim H.S."/>
            <person name="Kim J.-S."/>
            <person name="Suh M.K."/>
            <person name="Eom M.K."/>
            <person name="Lee J.-S."/>
        </authorList>
    </citation>
    <scope>NUCLEOTIDE SEQUENCE [LARGE SCALE GENOMIC DNA]</scope>
    <source>
        <strain evidence="2 3">SA3-5</strain>
    </source>
</reference>
<evidence type="ECO:0000313" key="3">
    <source>
        <dbReference type="Proteomes" id="UP001212042"/>
    </source>
</evidence>
<feature type="transmembrane region" description="Helical" evidence="1">
    <location>
        <begin position="118"/>
        <end position="141"/>
    </location>
</feature>
<gene>
    <name evidence="2" type="ORF">PH586_08445</name>
</gene>
<sequence>MPQELILLLHPTFGALAILASVWVFAETLNNSEASQWRIRMVSLAAALLMWLSCLLGGYWYVRYYGADKALINAGPWPFAHGFFMETKEHLFFSLLLLSTYLPIAAFGLTAGRSQVRVLVLWVAAWIVLLGLSMEGAGAIVSMGAKLALLGKTITGMSP</sequence>
<proteinExistence type="predicted"/>
<keyword evidence="3" id="KW-1185">Reference proteome</keyword>
<name>A0ABT4XDY5_9PSED</name>
<accession>A0ABT4XDY5</accession>
<keyword evidence="1" id="KW-0812">Transmembrane</keyword>
<comment type="caution">
    <text evidence="2">The sequence shown here is derived from an EMBL/GenBank/DDBJ whole genome shotgun (WGS) entry which is preliminary data.</text>
</comment>
<organism evidence="2 3">
    <name type="scientific">Pseudomonas aestuarii</name>
    <dbReference type="NCBI Taxonomy" id="3018340"/>
    <lineage>
        <taxon>Bacteria</taxon>
        <taxon>Pseudomonadati</taxon>
        <taxon>Pseudomonadota</taxon>
        <taxon>Gammaproteobacteria</taxon>
        <taxon>Pseudomonadales</taxon>
        <taxon>Pseudomonadaceae</taxon>
        <taxon>Pseudomonas</taxon>
    </lineage>
</organism>
<feature type="transmembrane region" description="Helical" evidence="1">
    <location>
        <begin position="6"/>
        <end position="29"/>
    </location>
</feature>
<evidence type="ECO:0000313" key="2">
    <source>
        <dbReference type="EMBL" id="MDA7086405.1"/>
    </source>
</evidence>
<protein>
    <submittedName>
        <fullName evidence="2">Uncharacterized protein</fullName>
    </submittedName>
</protein>
<dbReference type="RefSeq" id="WP_271347314.1">
    <property type="nucleotide sequence ID" value="NZ_JAQJZJ010000003.1"/>
</dbReference>
<feature type="transmembrane region" description="Helical" evidence="1">
    <location>
        <begin position="41"/>
        <end position="62"/>
    </location>
</feature>